<dbReference type="eggNOG" id="ENOG502S42X">
    <property type="taxonomic scope" value="Eukaryota"/>
</dbReference>
<dbReference type="GO" id="GO:0051131">
    <property type="term" value="P:chaperone-mediated protein complex assembly"/>
    <property type="evidence" value="ECO:0007669"/>
    <property type="project" value="EnsemblFungi"/>
</dbReference>
<dbReference type="KEGG" id="kng:KNAG_0M01770"/>
<evidence type="ECO:0000313" key="1">
    <source>
        <dbReference type="EMBL" id="CCK73030.1"/>
    </source>
</evidence>
<dbReference type="GO" id="GO:0043248">
    <property type="term" value="P:proteasome assembly"/>
    <property type="evidence" value="ECO:0007669"/>
    <property type="project" value="EnsemblFungi"/>
</dbReference>
<dbReference type="RefSeq" id="XP_022467274.1">
    <property type="nucleotide sequence ID" value="XM_022611038.1"/>
</dbReference>
<evidence type="ECO:0008006" key="3">
    <source>
        <dbReference type="Google" id="ProtNLM"/>
    </source>
</evidence>
<dbReference type="GO" id="GO:0005634">
    <property type="term" value="C:nucleus"/>
    <property type="evidence" value="ECO:0007669"/>
    <property type="project" value="EnsemblFungi"/>
</dbReference>
<dbReference type="GeneID" id="34528810"/>
<keyword evidence="2" id="KW-1185">Reference proteome</keyword>
<dbReference type="OrthoDB" id="3980246at2759"/>
<sequence>MPHFTSTSTFPEELITLPEGSSLEVLAVHYTNYVLLQLRLNGEMDCTVEVSRRGLSSVGQDSLGNPIAGFSGAPDLEDDADEQDFARDNMADYHVITKLGDPNDTKTPVIATQIAELYQRVILPNVPGSLKQSTEDPASTSLIVTLSSKIWRDDTEDFQKLVYVLQTIKEMYHL</sequence>
<dbReference type="Pfam" id="PF10448">
    <property type="entry name" value="POC3_POC4"/>
    <property type="match status" value="1"/>
</dbReference>
<name>J7RDW7_HUIN7</name>
<dbReference type="AlphaFoldDB" id="J7RDW7"/>
<dbReference type="OMA" id="CTQIAEL"/>
<gene>
    <name evidence="1" type="primary">KNAG0M01770</name>
    <name evidence="1" type="ordered locus">KNAG_0M01770</name>
</gene>
<dbReference type="Proteomes" id="UP000006310">
    <property type="component" value="Chromosome 13"/>
</dbReference>
<dbReference type="GO" id="GO:0005737">
    <property type="term" value="C:cytoplasm"/>
    <property type="evidence" value="ECO:0007669"/>
    <property type="project" value="EnsemblFungi"/>
</dbReference>
<dbReference type="InterPro" id="IPR018854">
    <property type="entry name" value="Psome_chaperone_3/4"/>
</dbReference>
<dbReference type="GO" id="GO:0032991">
    <property type="term" value="C:protein-containing complex"/>
    <property type="evidence" value="ECO:0007669"/>
    <property type="project" value="EnsemblFungi"/>
</dbReference>
<dbReference type="STRING" id="1071383.J7RDW7"/>
<dbReference type="EMBL" id="HE978326">
    <property type="protein sequence ID" value="CCK73030.1"/>
    <property type="molecule type" value="Genomic_DNA"/>
</dbReference>
<dbReference type="InterPro" id="IPR053720">
    <property type="entry name" value="Psm_Assembly_Chaperone"/>
</dbReference>
<accession>J7RDW7</accession>
<proteinExistence type="predicted"/>
<organism evidence="1 2">
    <name type="scientific">Huiozyma naganishii (strain ATCC MYA-139 / BCRC 22969 / CBS 8797 / KCTC 17520 / NBRC 10181 / NCYC 3082 / Yp74L-3)</name>
    <name type="common">Yeast</name>
    <name type="synonym">Kazachstania naganishii</name>
    <dbReference type="NCBI Taxonomy" id="1071383"/>
    <lineage>
        <taxon>Eukaryota</taxon>
        <taxon>Fungi</taxon>
        <taxon>Dikarya</taxon>
        <taxon>Ascomycota</taxon>
        <taxon>Saccharomycotina</taxon>
        <taxon>Saccharomycetes</taxon>
        <taxon>Saccharomycetales</taxon>
        <taxon>Saccharomycetaceae</taxon>
        <taxon>Huiozyma</taxon>
    </lineage>
</organism>
<dbReference type="HOGENOM" id="CLU_133914_0_0_1"/>
<dbReference type="Gene3D" id="3.30.230.90">
    <property type="match status" value="1"/>
</dbReference>
<protein>
    <recommendedName>
        <fullName evidence="3">Proteasome chaperone 3</fullName>
    </recommendedName>
</protein>
<reference evidence="1 2" key="1">
    <citation type="journal article" date="2011" name="Proc. Natl. Acad. Sci. U.S.A.">
        <title>Evolutionary erosion of yeast sex chromosomes by mating-type switching accidents.</title>
        <authorList>
            <person name="Gordon J.L."/>
            <person name="Armisen D."/>
            <person name="Proux-Wera E."/>
            <person name="Oheigeartaigh S.S."/>
            <person name="Byrne K.P."/>
            <person name="Wolfe K.H."/>
        </authorList>
    </citation>
    <scope>NUCLEOTIDE SEQUENCE [LARGE SCALE GENOMIC DNA]</scope>
    <source>
        <strain evidence="2">ATCC MYA-139 / BCRC 22969 / CBS 8797 / CCRC 22969 / KCTC 17520 / NBRC 10181 / NCYC 3082</strain>
    </source>
</reference>
<reference evidence="2" key="2">
    <citation type="submission" date="2012-08" db="EMBL/GenBank/DDBJ databases">
        <title>Genome sequence of Kazachstania naganishii.</title>
        <authorList>
            <person name="Gordon J.L."/>
            <person name="Armisen D."/>
            <person name="Proux-Wera E."/>
            <person name="OhEigeartaigh S.S."/>
            <person name="Byrne K.P."/>
            <person name="Wolfe K.H."/>
        </authorList>
    </citation>
    <scope>NUCLEOTIDE SEQUENCE [LARGE SCALE GENOMIC DNA]</scope>
    <source>
        <strain evidence="2">ATCC MYA-139 / BCRC 22969 / CBS 8797 / CCRC 22969 / KCTC 17520 / NBRC 10181 / NCYC 3082</strain>
    </source>
</reference>
<evidence type="ECO:0000313" key="2">
    <source>
        <dbReference type="Proteomes" id="UP000006310"/>
    </source>
</evidence>
<dbReference type="GO" id="GO:0070481">
    <property type="term" value="P:nuclear-transcribed mRNA catabolic process, non-stop decay"/>
    <property type="evidence" value="ECO:0007669"/>
    <property type="project" value="EnsemblFungi"/>
</dbReference>